<dbReference type="GO" id="GO:0006308">
    <property type="term" value="P:DNA catabolic process"/>
    <property type="evidence" value="ECO:0007669"/>
    <property type="project" value="InterPro"/>
</dbReference>
<comment type="caution">
    <text evidence="17">The sequence shown here is derived from an EMBL/GenBank/DDBJ whole genome shotgun (WGS) entry which is preliminary data.</text>
</comment>
<evidence type="ECO:0000313" key="17">
    <source>
        <dbReference type="EMBL" id="KAG5194948.1"/>
    </source>
</evidence>
<dbReference type="InterPro" id="IPR005135">
    <property type="entry name" value="Endo/exonuclease/phosphatase"/>
</dbReference>
<comment type="cofactor">
    <cofactor evidence="2">
        <name>Mg(2+)</name>
        <dbReference type="ChEBI" id="CHEBI:18420"/>
    </cofactor>
</comment>
<dbReference type="Pfam" id="PF03372">
    <property type="entry name" value="Exo_endo_phos"/>
    <property type="match status" value="1"/>
</dbReference>
<dbReference type="InterPro" id="IPR033125">
    <property type="entry name" value="DNASE_I_2"/>
</dbReference>
<organism evidence="17 18">
    <name type="scientific">Ovis aries</name>
    <name type="common">Sheep</name>
    <dbReference type="NCBI Taxonomy" id="9940"/>
    <lineage>
        <taxon>Eukaryota</taxon>
        <taxon>Metazoa</taxon>
        <taxon>Chordata</taxon>
        <taxon>Craniata</taxon>
        <taxon>Vertebrata</taxon>
        <taxon>Euteleostomi</taxon>
        <taxon>Mammalia</taxon>
        <taxon>Eutheria</taxon>
        <taxon>Laurasiatheria</taxon>
        <taxon>Artiodactyla</taxon>
        <taxon>Ruminantia</taxon>
        <taxon>Pecora</taxon>
        <taxon>Bovidae</taxon>
        <taxon>Caprinae</taxon>
        <taxon>Ovis</taxon>
    </lineage>
</organism>
<name>A0A836CRK1_SHEEP</name>
<evidence type="ECO:0000256" key="8">
    <source>
        <dbReference type="ARBA" id="ARBA00022759"/>
    </source>
</evidence>
<keyword evidence="9" id="KW-0378">Hydrolase</keyword>
<dbReference type="Gene3D" id="3.60.10.10">
    <property type="entry name" value="Endonuclease/exonuclease/phosphatase"/>
    <property type="match status" value="1"/>
</dbReference>
<feature type="domain" description="Endonuclease/exonuclease/phosphatase" evidence="16">
    <location>
        <begin position="27"/>
        <end position="246"/>
    </location>
</feature>
<keyword evidence="8" id="KW-0255">Endonuclease</keyword>
<evidence type="ECO:0000256" key="9">
    <source>
        <dbReference type="ARBA" id="ARBA00022801"/>
    </source>
</evidence>
<evidence type="ECO:0000256" key="10">
    <source>
        <dbReference type="ARBA" id="ARBA00022837"/>
    </source>
</evidence>
<keyword evidence="5" id="KW-0964">Secreted</keyword>
<dbReference type="EMBL" id="JAEMGP010000024">
    <property type="protein sequence ID" value="KAG5194948.1"/>
    <property type="molecule type" value="Genomic_DNA"/>
</dbReference>
<evidence type="ECO:0000256" key="13">
    <source>
        <dbReference type="ARBA" id="ARBA00070953"/>
    </source>
</evidence>
<protein>
    <recommendedName>
        <fullName evidence="13">Deoxyribonuclease-1-like 2</fullName>
    </recommendedName>
    <alternativeName>
        <fullName evidence="14">Deoxyribonuclease I-like 2</fullName>
    </alternativeName>
</protein>
<dbReference type="InterPro" id="IPR018057">
    <property type="entry name" value="Deoxyribonuclease-1_AS"/>
</dbReference>
<dbReference type="InterPro" id="IPR016202">
    <property type="entry name" value="DNase_I"/>
</dbReference>
<dbReference type="SUPFAM" id="SSF56219">
    <property type="entry name" value="DNase I-like"/>
    <property type="match status" value="1"/>
</dbReference>
<dbReference type="GO" id="GO:0004530">
    <property type="term" value="F:deoxyribonuclease I activity"/>
    <property type="evidence" value="ECO:0007669"/>
    <property type="project" value="TreeGrafter"/>
</dbReference>
<proteinExistence type="inferred from homology"/>
<evidence type="ECO:0000313" key="18">
    <source>
        <dbReference type="Proteomes" id="UP000664991"/>
    </source>
</evidence>
<evidence type="ECO:0000256" key="6">
    <source>
        <dbReference type="ARBA" id="ARBA00022722"/>
    </source>
</evidence>
<evidence type="ECO:0000256" key="7">
    <source>
        <dbReference type="ARBA" id="ARBA00022729"/>
    </source>
</evidence>
<dbReference type="InterPro" id="IPR036691">
    <property type="entry name" value="Endo/exonu/phosph_ase_sf"/>
</dbReference>
<dbReference type="GO" id="GO:0005576">
    <property type="term" value="C:extracellular region"/>
    <property type="evidence" value="ECO:0007669"/>
    <property type="project" value="UniProtKB-SubCell"/>
</dbReference>
<evidence type="ECO:0000259" key="16">
    <source>
        <dbReference type="Pfam" id="PF03372"/>
    </source>
</evidence>
<accession>A0A836CRK1</accession>
<keyword evidence="7 15" id="KW-0732">Signal</keyword>
<feature type="chain" id="PRO_5033024867" description="Deoxyribonuclease-1-like 2" evidence="15">
    <location>
        <begin position="22"/>
        <end position="373"/>
    </location>
</feature>
<dbReference type="Proteomes" id="UP000664991">
    <property type="component" value="Unassembled WGS sequence"/>
</dbReference>
<evidence type="ECO:0000256" key="15">
    <source>
        <dbReference type="SAM" id="SignalP"/>
    </source>
</evidence>
<dbReference type="PRINTS" id="PR00130">
    <property type="entry name" value="DNASEI"/>
</dbReference>
<evidence type="ECO:0000256" key="14">
    <source>
        <dbReference type="ARBA" id="ARBA00076750"/>
    </source>
</evidence>
<dbReference type="AlphaFoldDB" id="A0A836CRK1"/>
<keyword evidence="6" id="KW-0540">Nuclease</keyword>
<dbReference type="FunFam" id="3.60.10.10:FF:000047">
    <property type="entry name" value="Deoxyribonuclease"/>
    <property type="match status" value="1"/>
</dbReference>
<feature type="signal peptide" evidence="15">
    <location>
        <begin position="1"/>
        <end position="21"/>
    </location>
</feature>
<evidence type="ECO:0000256" key="12">
    <source>
        <dbReference type="ARBA" id="ARBA00054941"/>
    </source>
</evidence>
<dbReference type="PROSITE" id="PS00919">
    <property type="entry name" value="DNASE_I_1"/>
    <property type="match status" value="1"/>
</dbReference>
<comment type="similarity">
    <text evidence="4">Belongs to the DNase I family.</text>
</comment>
<comment type="subcellular location">
    <subcellularLocation>
        <location evidence="3">Secreted</location>
    </subcellularLocation>
</comment>
<evidence type="ECO:0000256" key="11">
    <source>
        <dbReference type="ARBA" id="ARBA00023157"/>
    </source>
</evidence>
<keyword evidence="10" id="KW-0106">Calcium</keyword>
<dbReference type="PANTHER" id="PTHR11371:SF29">
    <property type="entry name" value="DEOXYRIBONUCLEASE-1-LIKE 2"/>
    <property type="match status" value="1"/>
</dbReference>
<dbReference type="CDD" id="cd10282">
    <property type="entry name" value="DNase1"/>
    <property type="match status" value="1"/>
</dbReference>
<evidence type="ECO:0000256" key="4">
    <source>
        <dbReference type="ARBA" id="ARBA00007359"/>
    </source>
</evidence>
<comment type="function">
    <text evidence="12">Divalent cation-dependent acid DNA endonuclease involved in the breakdown of the nucleus during corneocyte formation of epidermal keratinocytes. May play an immune role by eliminating harmful DNA released into the extracellular environment by damaged epidermal cells.</text>
</comment>
<dbReference type="SMART" id="SM00476">
    <property type="entry name" value="DNaseIc"/>
    <property type="match status" value="1"/>
</dbReference>
<dbReference type="PANTHER" id="PTHR11371">
    <property type="entry name" value="DEOXYRIBONUCLEASE"/>
    <property type="match status" value="1"/>
</dbReference>
<comment type="cofactor">
    <cofactor evidence="1">
        <name>Ca(2+)</name>
        <dbReference type="ChEBI" id="CHEBI:29108"/>
    </cofactor>
</comment>
<evidence type="ECO:0000256" key="5">
    <source>
        <dbReference type="ARBA" id="ARBA00022525"/>
    </source>
</evidence>
<keyword evidence="11" id="KW-1015">Disulfide bond</keyword>
<dbReference type="GO" id="GO:0003677">
    <property type="term" value="F:DNA binding"/>
    <property type="evidence" value="ECO:0007669"/>
    <property type="project" value="TreeGrafter"/>
</dbReference>
<sequence>MGGPLTLLAALWALGAARAQALRIGAFNIQSFGDSKVSDPGCCGVIAQILAGYDVMLVQEVRDPDLSAVSALIEQINSVSKHEYSFVSSEPLGRDQYKEMYLFVYRKDTVSVVDTYQYPDAEDAFSREPFVVKFSAPGSAPPAAAKEFVLIPLHAAPHHAVAEIDALYDVYLDVIDKWGTDDILFLGDFNADCKYVRAQDWPVIRLRSSEVFKWLIPDSADTTVGNSDCAYDRIVVCGSHLRKSLKHQSATVHDFQEEFGLDQTQASAGAGAGQGARAVLDPDPNLRGSGTPLLALAFLEKALRGSGLAKRSKPGVAVQEALSSLEWGPEAVLPAHPQATPGVYVNTSPQMQRFVWTPSGPLPGWGAVFRGGA</sequence>
<gene>
    <name evidence="17" type="ORF">JEQ12_012237</name>
</gene>
<dbReference type="GO" id="GO:0005634">
    <property type="term" value="C:nucleus"/>
    <property type="evidence" value="ECO:0007669"/>
    <property type="project" value="TreeGrafter"/>
</dbReference>
<dbReference type="PROSITE" id="PS00918">
    <property type="entry name" value="DNASE_I_2"/>
    <property type="match status" value="1"/>
</dbReference>
<reference evidence="17 18" key="1">
    <citation type="submission" date="2020-12" db="EMBL/GenBank/DDBJ databases">
        <title>De novo assembly of Tibetan sheep genome.</title>
        <authorList>
            <person name="Li X."/>
        </authorList>
    </citation>
    <scope>NUCLEOTIDE SEQUENCE [LARGE SCALE GENOMIC DNA]</scope>
    <source>
        <tissue evidence="17">Heart</tissue>
    </source>
</reference>
<evidence type="ECO:0000256" key="3">
    <source>
        <dbReference type="ARBA" id="ARBA00004613"/>
    </source>
</evidence>
<evidence type="ECO:0000256" key="2">
    <source>
        <dbReference type="ARBA" id="ARBA00001946"/>
    </source>
</evidence>
<evidence type="ECO:0000256" key="1">
    <source>
        <dbReference type="ARBA" id="ARBA00001913"/>
    </source>
</evidence>